<gene>
    <name evidence="2" type="ORF">J2792_002262</name>
</gene>
<keyword evidence="3" id="KW-1185">Reference proteome</keyword>
<organism evidence="2 3">
    <name type="scientific">Novosphingobium capsulatum</name>
    <dbReference type="NCBI Taxonomy" id="13688"/>
    <lineage>
        <taxon>Bacteria</taxon>
        <taxon>Pseudomonadati</taxon>
        <taxon>Pseudomonadota</taxon>
        <taxon>Alphaproteobacteria</taxon>
        <taxon>Sphingomonadales</taxon>
        <taxon>Sphingomonadaceae</taxon>
        <taxon>Novosphingobium</taxon>
    </lineage>
</organism>
<feature type="compositionally biased region" description="Basic and acidic residues" evidence="1">
    <location>
        <begin position="36"/>
        <end position="48"/>
    </location>
</feature>
<evidence type="ECO:0000313" key="3">
    <source>
        <dbReference type="Proteomes" id="UP001184150"/>
    </source>
</evidence>
<sequence length="69" mass="7710">MTQPQPACAVAMPALPRPTTPRPTKHRPTTPVPLHPWHERLPDPDLRPRLLPGSVRPQAIRVPPSPSRH</sequence>
<accession>A0ABU1MM33</accession>
<comment type="caution">
    <text evidence="2">The sequence shown here is derived from an EMBL/GenBank/DDBJ whole genome shotgun (WGS) entry which is preliminary data.</text>
</comment>
<evidence type="ECO:0000256" key="1">
    <source>
        <dbReference type="SAM" id="MobiDB-lite"/>
    </source>
</evidence>
<evidence type="ECO:0000313" key="2">
    <source>
        <dbReference type="EMBL" id="MDR6511390.1"/>
    </source>
</evidence>
<dbReference type="EMBL" id="JAVDRD010000005">
    <property type="protein sequence ID" value="MDR6511390.1"/>
    <property type="molecule type" value="Genomic_DNA"/>
</dbReference>
<proteinExistence type="predicted"/>
<reference evidence="2 3" key="1">
    <citation type="submission" date="2023-07" db="EMBL/GenBank/DDBJ databases">
        <title>Sorghum-associated microbial communities from plants grown in Nebraska, USA.</title>
        <authorList>
            <person name="Schachtman D."/>
        </authorList>
    </citation>
    <scope>NUCLEOTIDE SEQUENCE [LARGE SCALE GENOMIC DNA]</scope>
    <source>
        <strain evidence="2 3">DS1027</strain>
    </source>
</reference>
<protein>
    <submittedName>
        <fullName evidence="2">Uncharacterized protein</fullName>
    </submittedName>
</protein>
<dbReference type="RefSeq" id="WP_156306315.1">
    <property type="nucleotide sequence ID" value="NZ_CP140000.1"/>
</dbReference>
<feature type="region of interest" description="Disordered" evidence="1">
    <location>
        <begin position="1"/>
        <end position="69"/>
    </location>
</feature>
<dbReference type="Proteomes" id="UP001184150">
    <property type="component" value="Unassembled WGS sequence"/>
</dbReference>
<name>A0ABU1MM33_9SPHN</name>